<feature type="domain" description="TonB-dependent receptor plug" evidence="12">
    <location>
        <begin position="218"/>
        <end position="322"/>
    </location>
</feature>
<keyword evidence="14" id="KW-1185">Reference proteome</keyword>
<dbReference type="InterPro" id="IPR023996">
    <property type="entry name" value="TonB-dep_OMP_SusC/RagA"/>
</dbReference>
<keyword evidence="2 8" id="KW-0813">Transport</keyword>
<gene>
    <name evidence="13" type="ORF">DJ013_04295</name>
</gene>
<dbReference type="EMBL" id="CP029480">
    <property type="protein sequence ID" value="AWW00794.1"/>
    <property type="molecule type" value="Genomic_DNA"/>
</dbReference>
<dbReference type="InterPro" id="IPR023997">
    <property type="entry name" value="TonB-dep_OMP_SusC/RagA_CS"/>
</dbReference>
<evidence type="ECO:0000256" key="7">
    <source>
        <dbReference type="ARBA" id="ARBA00023237"/>
    </source>
</evidence>
<dbReference type="OrthoDB" id="9768177at2"/>
<organism evidence="13 14">
    <name type="scientific">Arcticibacterium luteifluviistationis</name>
    <dbReference type="NCBI Taxonomy" id="1784714"/>
    <lineage>
        <taxon>Bacteria</taxon>
        <taxon>Pseudomonadati</taxon>
        <taxon>Bacteroidota</taxon>
        <taxon>Cytophagia</taxon>
        <taxon>Cytophagales</taxon>
        <taxon>Leadbetterellaceae</taxon>
        <taxon>Arcticibacterium</taxon>
    </lineage>
</organism>
<evidence type="ECO:0000256" key="2">
    <source>
        <dbReference type="ARBA" id="ARBA00022448"/>
    </source>
</evidence>
<dbReference type="AlphaFoldDB" id="A0A2Z4GIQ4"/>
<dbReference type="FunFam" id="2.170.130.10:FF:000008">
    <property type="entry name" value="SusC/RagA family TonB-linked outer membrane protein"/>
    <property type="match status" value="1"/>
</dbReference>
<dbReference type="Gene3D" id="2.170.130.10">
    <property type="entry name" value="TonB-dependent receptor, plug domain"/>
    <property type="match status" value="1"/>
</dbReference>
<dbReference type="InterPro" id="IPR039426">
    <property type="entry name" value="TonB-dep_rcpt-like"/>
</dbReference>
<dbReference type="Proteomes" id="UP000249873">
    <property type="component" value="Chromosome"/>
</dbReference>
<dbReference type="InterPro" id="IPR036942">
    <property type="entry name" value="Beta-barrel_TonB_sf"/>
</dbReference>
<dbReference type="Pfam" id="PF00593">
    <property type="entry name" value="TonB_dep_Rec_b-barrel"/>
    <property type="match status" value="1"/>
</dbReference>
<evidence type="ECO:0000259" key="12">
    <source>
        <dbReference type="Pfam" id="PF07715"/>
    </source>
</evidence>
<dbReference type="GO" id="GO:0009279">
    <property type="term" value="C:cell outer membrane"/>
    <property type="evidence" value="ECO:0007669"/>
    <property type="project" value="UniProtKB-SubCell"/>
</dbReference>
<dbReference type="Pfam" id="PF13715">
    <property type="entry name" value="CarbopepD_reg_2"/>
    <property type="match status" value="1"/>
</dbReference>
<dbReference type="InterPro" id="IPR037066">
    <property type="entry name" value="Plug_dom_sf"/>
</dbReference>
<evidence type="ECO:0000313" key="13">
    <source>
        <dbReference type="EMBL" id="AWW00794.1"/>
    </source>
</evidence>
<evidence type="ECO:0000313" key="14">
    <source>
        <dbReference type="Proteomes" id="UP000249873"/>
    </source>
</evidence>
<dbReference type="KEGG" id="als:DJ013_04295"/>
<evidence type="ECO:0000256" key="1">
    <source>
        <dbReference type="ARBA" id="ARBA00004571"/>
    </source>
</evidence>
<dbReference type="InterPro" id="IPR012910">
    <property type="entry name" value="Plug_dom"/>
</dbReference>
<keyword evidence="7 8" id="KW-0998">Cell outer membrane</keyword>
<accession>A0A2Z4GIQ4</accession>
<reference evidence="13 14" key="1">
    <citation type="submission" date="2018-05" db="EMBL/GenBank/DDBJ databases">
        <title>Complete genome sequence of Arcticibacterium luteifluviistationis SM1504T, a cytophagaceae bacterium isolated from Arctic surface seawater.</title>
        <authorList>
            <person name="Li Y."/>
            <person name="Qin Q.-L."/>
        </authorList>
    </citation>
    <scope>NUCLEOTIDE SEQUENCE [LARGE SCALE GENOMIC DNA]</scope>
    <source>
        <strain evidence="13 14">SM1504</strain>
    </source>
</reference>
<keyword evidence="5 9" id="KW-0798">TonB box</keyword>
<comment type="similarity">
    <text evidence="8 9">Belongs to the TonB-dependent receptor family.</text>
</comment>
<proteinExistence type="inferred from homology"/>
<dbReference type="Gene3D" id="2.60.40.1120">
    <property type="entry name" value="Carboxypeptidase-like, regulatory domain"/>
    <property type="match status" value="1"/>
</dbReference>
<comment type="subcellular location">
    <subcellularLocation>
        <location evidence="1 8">Cell outer membrane</location>
        <topology evidence="1 8">Multi-pass membrane protein</topology>
    </subcellularLocation>
</comment>
<dbReference type="SUPFAM" id="SSF56935">
    <property type="entry name" value="Porins"/>
    <property type="match status" value="1"/>
</dbReference>
<evidence type="ECO:0000256" key="4">
    <source>
        <dbReference type="ARBA" id="ARBA00022692"/>
    </source>
</evidence>
<keyword evidence="3 8" id="KW-1134">Transmembrane beta strand</keyword>
<dbReference type="PROSITE" id="PS52016">
    <property type="entry name" value="TONB_DEPENDENT_REC_3"/>
    <property type="match status" value="1"/>
</dbReference>
<keyword evidence="6 8" id="KW-0472">Membrane</keyword>
<dbReference type="Gene3D" id="2.40.170.20">
    <property type="entry name" value="TonB-dependent receptor, beta-barrel domain"/>
    <property type="match status" value="1"/>
</dbReference>
<feature type="domain" description="TonB-dependent receptor-like beta-barrel" evidence="11">
    <location>
        <begin position="484"/>
        <end position="869"/>
    </location>
</feature>
<name>A0A2Z4GIQ4_9BACT</name>
<keyword evidence="10" id="KW-0732">Signal</keyword>
<evidence type="ECO:0000259" key="11">
    <source>
        <dbReference type="Pfam" id="PF00593"/>
    </source>
</evidence>
<feature type="chain" id="PRO_5016233247" evidence="10">
    <location>
        <begin position="21"/>
        <end position="1112"/>
    </location>
</feature>
<dbReference type="InterPro" id="IPR008969">
    <property type="entry name" value="CarboxyPept-like_regulatory"/>
</dbReference>
<feature type="signal peptide" evidence="10">
    <location>
        <begin position="1"/>
        <end position="20"/>
    </location>
</feature>
<keyword evidence="4 8" id="KW-0812">Transmembrane</keyword>
<dbReference type="NCBIfam" id="TIGR04056">
    <property type="entry name" value="OMP_RagA_SusC"/>
    <property type="match status" value="1"/>
</dbReference>
<protein>
    <submittedName>
        <fullName evidence="13">SusC/RagA family protein</fullName>
    </submittedName>
</protein>
<dbReference type="NCBIfam" id="TIGR04057">
    <property type="entry name" value="SusC_RagA_signa"/>
    <property type="match status" value="1"/>
</dbReference>
<evidence type="ECO:0000256" key="10">
    <source>
        <dbReference type="SAM" id="SignalP"/>
    </source>
</evidence>
<evidence type="ECO:0000256" key="9">
    <source>
        <dbReference type="RuleBase" id="RU003357"/>
    </source>
</evidence>
<evidence type="ECO:0000256" key="8">
    <source>
        <dbReference type="PROSITE-ProRule" id="PRU01360"/>
    </source>
</evidence>
<evidence type="ECO:0000256" key="3">
    <source>
        <dbReference type="ARBA" id="ARBA00022452"/>
    </source>
</evidence>
<evidence type="ECO:0000256" key="6">
    <source>
        <dbReference type="ARBA" id="ARBA00023136"/>
    </source>
</evidence>
<dbReference type="Pfam" id="PF07715">
    <property type="entry name" value="Plug"/>
    <property type="match status" value="1"/>
</dbReference>
<dbReference type="SUPFAM" id="SSF49464">
    <property type="entry name" value="Carboxypeptidase regulatory domain-like"/>
    <property type="match status" value="1"/>
</dbReference>
<sequence>MKITGLQIILLLIGLSFASAKESSAQEVLDRTITLRTDNLELRDVLKQIEKQAEVKFVYSTKIEPGRLLSIDLKKAKLSHVLDNILKPVSVGYEVIENRILLKKLSEEQSILITLPKEKPSNQVTLLQVSGTIKDENNLTLPGVSVILKGSLTGTTSDADGKYQLAVPDEKATLIFSFVGYVSQEVVVGNKSTIDITLNTDVQTLEDVVVVGYGTVKKSDLTGSVSSVKAEQIAAYPAGGITQALQGRAAGVQISSNNGDPGASFKIRVRGSSSINASSDPIFVVDGFVGGQWPPPEDIESIEILKDASATAIYGSRGANGVVMITTKKGKAGKTQVNFNTSYSSQNEINRLDLLNAEQFTDYIQEINPDYVSPGGSTDWQDQMFRTGGIQNHQLSFSGGNQNLKYYLSGSIFDQKGIIIGSDFDRYSLTNNLSFKINEKIQLGMNMFAQRSTRNGITTQEGSAGAAGLGVVSSAFKFMPNQDIFNPDGTYTTALLGDPIDNPYALVREPQNETVADRLQVNFSADFDLLKNLKFRTTLGASTNNLRYATFTPTTLNAGRNVGGNATVNGNKSTNVINENYLTFNKTFAENHNVNILGGYSYQKTNGEAWGGRSQGFISDALSFWNLGAGSVYQAPNSGTSSTQLSSYFGRVNYGFADKYLFTFTGRYDGSSNFSKNNKWAFFPSGAFAWNIMNEEFMQNFNAFTSWKIRTSYGLTGNQAISPYQTLARFSPELSILNGSQVNAVRPTTVANDNLTWETTAQFDIGTDISFANNRFTVTADYYSKITRDLLFAVPLPEYSGFQTQLKNIGKVGNKGVELGLDSKVLTGEFKWDVNLNISANRNKVLELPEDTDIQYASGPGHMVGIGNTQILRVGAPVGSFFGWIYDGVYQAGDEFLPGGGFEQIAGGEKFRDINGIKDANGVLTGEPDGVLNSDDRDIIGDPNPDFIWGITSNFNWKNFDLSIFFQGSQGNDLLSFSLLEIESMGGSYNSTTRALERWTPTNTDTDIPIRSASRAQRVSTRWVYDGSYARLKNLAIGYNLPAGVANKLHLNKLRIYASAQNILTFTKYPGYDPEVNYNSGGSGSSSNRNLGLDYGSYPNAKSYTIGLNIGL</sequence>
<dbReference type="InterPro" id="IPR000531">
    <property type="entry name" value="Beta-barrel_TonB"/>
</dbReference>
<evidence type="ECO:0000256" key="5">
    <source>
        <dbReference type="ARBA" id="ARBA00023077"/>
    </source>
</evidence>